<protein>
    <submittedName>
        <fullName evidence="7">Sigma factor</fullName>
    </submittedName>
</protein>
<feature type="domain" description="RNA polymerase sigma-70 region 2" evidence="5">
    <location>
        <begin position="16"/>
        <end position="75"/>
    </location>
</feature>
<name>A0A212LFM8_9HYPH</name>
<evidence type="ECO:0000259" key="5">
    <source>
        <dbReference type="Pfam" id="PF04542"/>
    </source>
</evidence>
<gene>
    <name evidence="7" type="ORF">KL86PLE_40085</name>
</gene>
<dbReference type="EMBL" id="FMJD01000008">
    <property type="protein sequence ID" value="SCM76280.1"/>
    <property type="molecule type" value="Genomic_DNA"/>
</dbReference>
<dbReference type="AlphaFoldDB" id="A0A212LFM8"/>
<evidence type="ECO:0000256" key="1">
    <source>
        <dbReference type="ARBA" id="ARBA00010641"/>
    </source>
</evidence>
<keyword evidence="3" id="KW-0731">Sigma factor</keyword>
<proteinExistence type="inferred from homology"/>
<dbReference type="InterPro" id="IPR013249">
    <property type="entry name" value="RNA_pol_sigma70_r4_t2"/>
</dbReference>
<dbReference type="RefSeq" id="WP_288196498.1">
    <property type="nucleotide sequence ID" value="NZ_LT608334.1"/>
</dbReference>
<evidence type="ECO:0000256" key="2">
    <source>
        <dbReference type="ARBA" id="ARBA00023015"/>
    </source>
</evidence>
<dbReference type="InterPro" id="IPR014284">
    <property type="entry name" value="RNA_pol_sigma-70_dom"/>
</dbReference>
<dbReference type="Pfam" id="PF08281">
    <property type="entry name" value="Sigma70_r4_2"/>
    <property type="match status" value="1"/>
</dbReference>
<accession>A0A212LFM8</accession>
<dbReference type="InterPro" id="IPR013325">
    <property type="entry name" value="RNA_pol_sigma_r2"/>
</dbReference>
<sequence length="174" mass="19810">MKEGPDLRFSTYLSQRPGLIEYAARMLGSREAAEDILQEAYLRFVPEASGSPLRHKSYLFRIVHNLAVDMLRRKKLERRSRMEDTPTWAAPPPMPTPEETVLFCESVRRAMDIIADLPRSQRVALEMHRFGGYPPEQIAAHLGVSVPTVYRLVQTAVATLTLRLRQDPADPRPS</sequence>
<dbReference type="Gene3D" id="1.10.10.10">
    <property type="entry name" value="Winged helix-like DNA-binding domain superfamily/Winged helix DNA-binding domain"/>
    <property type="match status" value="1"/>
</dbReference>
<dbReference type="NCBIfam" id="TIGR02937">
    <property type="entry name" value="sigma70-ECF"/>
    <property type="match status" value="1"/>
</dbReference>
<evidence type="ECO:0000256" key="4">
    <source>
        <dbReference type="ARBA" id="ARBA00023163"/>
    </source>
</evidence>
<evidence type="ECO:0000256" key="3">
    <source>
        <dbReference type="ARBA" id="ARBA00023082"/>
    </source>
</evidence>
<dbReference type="SUPFAM" id="SSF88659">
    <property type="entry name" value="Sigma3 and sigma4 domains of RNA polymerase sigma factors"/>
    <property type="match status" value="1"/>
</dbReference>
<dbReference type="InterPro" id="IPR013324">
    <property type="entry name" value="RNA_pol_sigma_r3/r4-like"/>
</dbReference>
<keyword evidence="4" id="KW-0804">Transcription</keyword>
<dbReference type="GO" id="GO:0006352">
    <property type="term" value="P:DNA-templated transcription initiation"/>
    <property type="evidence" value="ECO:0007669"/>
    <property type="project" value="InterPro"/>
</dbReference>
<dbReference type="InterPro" id="IPR039425">
    <property type="entry name" value="RNA_pol_sigma-70-like"/>
</dbReference>
<dbReference type="SUPFAM" id="SSF88946">
    <property type="entry name" value="Sigma2 domain of RNA polymerase sigma factors"/>
    <property type="match status" value="1"/>
</dbReference>
<dbReference type="GO" id="GO:0003677">
    <property type="term" value="F:DNA binding"/>
    <property type="evidence" value="ECO:0007669"/>
    <property type="project" value="InterPro"/>
</dbReference>
<dbReference type="PANTHER" id="PTHR43133">
    <property type="entry name" value="RNA POLYMERASE ECF-TYPE SIGMA FACTO"/>
    <property type="match status" value="1"/>
</dbReference>
<comment type="similarity">
    <text evidence="1">Belongs to the sigma-70 factor family. ECF subfamily.</text>
</comment>
<dbReference type="Gene3D" id="1.10.1740.10">
    <property type="match status" value="1"/>
</dbReference>
<dbReference type="Pfam" id="PF04542">
    <property type="entry name" value="Sigma70_r2"/>
    <property type="match status" value="1"/>
</dbReference>
<organism evidence="7">
    <name type="scientific">uncultured Pleomorphomonas sp</name>
    <dbReference type="NCBI Taxonomy" id="442121"/>
    <lineage>
        <taxon>Bacteria</taxon>
        <taxon>Pseudomonadati</taxon>
        <taxon>Pseudomonadota</taxon>
        <taxon>Alphaproteobacteria</taxon>
        <taxon>Hyphomicrobiales</taxon>
        <taxon>Pleomorphomonadaceae</taxon>
        <taxon>Pleomorphomonas</taxon>
        <taxon>environmental samples</taxon>
    </lineage>
</organism>
<dbReference type="InterPro" id="IPR007627">
    <property type="entry name" value="RNA_pol_sigma70_r2"/>
</dbReference>
<dbReference type="GO" id="GO:0016987">
    <property type="term" value="F:sigma factor activity"/>
    <property type="evidence" value="ECO:0007669"/>
    <property type="project" value="UniProtKB-KW"/>
</dbReference>
<dbReference type="PANTHER" id="PTHR43133:SF63">
    <property type="entry name" value="RNA POLYMERASE SIGMA FACTOR FECI-RELATED"/>
    <property type="match status" value="1"/>
</dbReference>
<evidence type="ECO:0000259" key="6">
    <source>
        <dbReference type="Pfam" id="PF08281"/>
    </source>
</evidence>
<keyword evidence="2" id="KW-0805">Transcription regulation</keyword>
<feature type="domain" description="RNA polymerase sigma factor 70 region 4 type 2" evidence="6">
    <location>
        <begin position="110"/>
        <end position="159"/>
    </location>
</feature>
<dbReference type="InterPro" id="IPR036388">
    <property type="entry name" value="WH-like_DNA-bd_sf"/>
</dbReference>
<evidence type="ECO:0000313" key="7">
    <source>
        <dbReference type="EMBL" id="SCM76280.1"/>
    </source>
</evidence>
<reference evidence="7" key="1">
    <citation type="submission" date="2016-08" db="EMBL/GenBank/DDBJ databases">
        <authorList>
            <person name="Seilhamer J.J."/>
        </authorList>
    </citation>
    <scope>NUCLEOTIDE SEQUENCE</scope>
    <source>
        <strain evidence="7">86</strain>
    </source>
</reference>